<name>A0A8C8RIM0_9SAUR</name>
<dbReference type="PROSITE" id="PS50188">
    <property type="entry name" value="B302_SPRY"/>
    <property type="match status" value="1"/>
</dbReference>
<protein>
    <submittedName>
        <fullName evidence="9">Uncharacterized protein</fullName>
    </submittedName>
</protein>
<feature type="domain" description="B box-type" evidence="7">
    <location>
        <begin position="94"/>
        <end position="135"/>
    </location>
</feature>
<dbReference type="SUPFAM" id="SSF49899">
    <property type="entry name" value="Concanavalin A-like lectins/glucanases"/>
    <property type="match status" value="1"/>
</dbReference>
<dbReference type="PANTHER" id="PTHR24103">
    <property type="entry name" value="E3 UBIQUITIN-PROTEIN LIGASE TRIM"/>
    <property type="match status" value="1"/>
</dbReference>
<feature type="coiled-coil region" evidence="5">
    <location>
        <begin position="200"/>
        <end position="255"/>
    </location>
</feature>
<dbReference type="CDD" id="cd19762">
    <property type="entry name" value="Bbox2_TRIM7-like"/>
    <property type="match status" value="1"/>
</dbReference>
<dbReference type="InterPro" id="IPR013083">
    <property type="entry name" value="Znf_RING/FYVE/PHD"/>
</dbReference>
<evidence type="ECO:0000256" key="2">
    <source>
        <dbReference type="ARBA" id="ARBA00022771"/>
    </source>
</evidence>
<reference evidence="9" key="1">
    <citation type="submission" date="2025-08" db="UniProtKB">
        <authorList>
            <consortium name="Ensembl"/>
        </authorList>
    </citation>
    <scope>IDENTIFICATION</scope>
</reference>
<dbReference type="InterPro" id="IPR050143">
    <property type="entry name" value="TRIM/RBCC"/>
</dbReference>
<reference evidence="9" key="2">
    <citation type="submission" date="2025-09" db="UniProtKB">
        <authorList>
            <consortium name="Ensembl"/>
        </authorList>
    </citation>
    <scope>IDENTIFICATION</scope>
</reference>
<keyword evidence="5" id="KW-0175">Coiled coil</keyword>
<dbReference type="InterPro" id="IPR001841">
    <property type="entry name" value="Znf_RING"/>
</dbReference>
<dbReference type="InterPro" id="IPR035033">
    <property type="entry name" value="PRY/SPRY_TRIM39"/>
</dbReference>
<dbReference type="Ensembl" id="ENSPCET00000005862.1">
    <property type="protein sequence ID" value="ENSPCEP00000005653.1"/>
    <property type="gene ID" value="ENSPCEG00000004600.1"/>
</dbReference>
<evidence type="ECO:0000256" key="3">
    <source>
        <dbReference type="ARBA" id="ARBA00022833"/>
    </source>
</evidence>
<organism evidence="9 10">
    <name type="scientific">Pelusios castaneus</name>
    <name type="common">West African mud turtle</name>
    <dbReference type="NCBI Taxonomy" id="367368"/>
    <lineage>
        <taxon>Eukaryota</taxon>
        <taxon>Metazoa</taxon>
        <taxon>Chordata</taxon>
        <taxon>Craniata</taxon>
        <taxon>Vertebrata</taxon>
        <taxon>Euteleostomi</taxon>
        <taxon>Archelosauria</taxon>
        <taxon>Testudinata</taxon>
        <taxon>Testudines</taxon>
        <taxon>Pleurodira</taxon>
        <taxon>Pelomedusidae</taxon>
        <taxon>Pelusios</taxon>
    </lineage>
</organism>
<dbReference type="Pfam" id="PF15227">
    <property type="entry name" value="zf-C3HC4_4"/>
    <property type="match status" value="1"/>
</dbReference>
<dbReference type="CDD" id="cd13745">
    <property type="entry name" value="SPRY_PRY_TRIM39"/>
    <property type="match status" value="1"/>
</dbReference>
<dbReference type="InterPro" id="IPR013320">
    <property type="entry name" value="ConA-like_dom_sf"/>
</dbReference>
<keyword evidence="2 4" id="KW-0863">Zinc-finger</keyword>
<dbReference type="InterPro" id="IPR000315">
    <property type="entry name" value="Znf_B-box"/>
</dbReference>
<dbReference type="PROSITE" id="PS00518">
    <property type="entry name" value="ZF_RING_1"/>
    <property type="match status" value="1"/>
</dbReference>
<dbReference type="Gene3D" id="3.30.160.60">
    <property type="entry name" value="Classic Zinc Finger"/>
    <property type="match status" value="1"/>
</dbReference>
<keyword evidence="10" id="KW-1185">Reference proteome</keyword>
<dbReference type="SMART" id="SM00449">
    <property type="entry name" value="SPRY"/>
    <property type="match status" value="1"/>
</dbReference>
<evidence type="ECO:0000259" key="6">
    <source>
        <dbReference type="PROSITE" id="PS50089"/>
    </source>
</evidence>
<evidence type="ECO:0000256" key="4">
    <source>
        <dbReference type="PROSITE-ProRule" id="PRU00024"/>
    </source>
</evidence>
<dbReference type="Gene3D" id="3.30.40.10">
    <property type="entry name" value="Zinc/RING finger domain, C3HC4 (zinc finger)"/>
    <property type="match status" value="1"/>
</dbReference>
<dbReference type="InterPro" id="IPR001870">
    <property type="entry name" value="B30.2/SPRY"/>
</dbReference>
<dbReference type="SMART" id="SM00336">
    <property type="entry name" value="BBOX"/>
    <property type="match status" value="1"/>
</dbReference>
<evidence type="ECO:0000256" key="5">
    <source>
        <dbReference type="SAM" id="Coils"/>
    </source>
</evidence>
<dbReference type="InterPro" id="IPR006574">
    <property type="entry name" value="PRY"/>
</dbReference>
<sequence length="449" mass="51124">IAKASRTLTSYDAVCTICLEFLTEPVTIACGHNFCQACITQCCVEWEKGRSPELTCPQCRELFQIGDFKPNTQLNNIVQKIKQLGRHPGKGKESVVDRCQRHEEHLKLFCEEDGEAICLVCEKSRAHKWHTVVPIEEAAQDYKVKLQAALGPLRKELEQALALKSKEQKKPSEWQVGVEKRAVITGEFSRLHTWLKEEEQGLLQRLAEEERETLQRLQENVSKLSQQSSSLQQLIAELEKKCQQRAAELLKVRDRRHRNSSSIQMDVTLDPDTAHPNLVLSEDRKCVRLGNKRQDLPNTPERFDNYTIVLGTERFTGRRRYWEVEVGDKTEWDLGVCRESVSRKGEFTHKGYWRVILRDGEYKACTSPLTPLPVSVRPSRVGIFLDYEAGEVSFYNVTDGSHLFTFIDTFSGTLRPYFCPCNNAGGKNAAPLIICPPLAVGSTDQDRAM</sequence>
<dbReference type="Pfam" id="PF00622">
    <property type="entry name" value="SPRY"/>
    <property type="match status" value="1"/>
</dbReference>
<dbReference type="InterPro" id="IPR003879">
    <property type="entry name" value="Butyrophylin_SPRY"/>
</dbReference>
<feature type="domain" description="B30.2/SPRY" evidence="8">
    <location>
        <begin position="247"/>
        <end position="437"/>
    </location>
</feature>
<dbReference type="Gene3D" id="2.60.120.920">
    <property type="match status" value="1"/>
</dbReference>
<evidence type="ECO:0000313" key="10">
    <source>
        <dbReference type="Proteomes" id="UP000694393"/>
    </source>
</evidence>
<feature type="domain" description="RING-type" evidence="6">
    <location>
        <begin position="15"/>
        <end position="60"/>
    </location>
</feature>
<dbReference type="SUPFAM" id="SSF57850">
    <property type="entry name" value="RING/U-box"/>
    <property type="match status" value="1"/>
</dbReference>
<dbReference type="Proteomes" id="UP000694393">
    <property type="component" value="Unplaced"/>
</dbReference>
<keyword evidence="3" id="KW-0862">Zinc</keyword>
<evidence type="ECO:0000259" key="8">
    <source>
        <dbReference type="PROSITE" id="PS50188"/>
    </source>
</evidence>
<evidence type="ECO:0000313" key="9">
    <source>
        <dbReference type="Ensembl" id="ENSPCEP00000005653.1"/>
    </source>
</evidence>
<dbReference type="PRINTS" id="PR01407">
    <property type="entry name" value="BUTYPHLNCDUF"/>
</dbReference>
<evidence type="ECO:0000256" key="1">
    <source>
        <dbReference type="ARBA" id="ARBA00022723"/>
    </source>
</evidence>
<evidence type="ECO:0000259" key="7">
    <source>
        <dbReference type="PROSITE" id="PS50119"/>
    </source>
</evidence>
<keyword evidence="1" id="KW-0479">Metal-binding</keyword>
<dbReference type="SMART" id="SM00589">
    <property type="entry name" value="PRY"/>
    <property type="match status" value="1"/>
</dbReference>
<dbReference type="PROSITE" id="PS50119">
    <property type="entry name" value="ZF_BBOX"/>
    <property type="match status" value="1"/>
</dbReference>
<dbReference type="SUPFAM" id="SSF57845">
    <property type="entry name" value="B-box zinc-binding domain"/>
    <property type="match status" value="1"/>
</dbReference>
<dbReference type="InterPro" id="IPR017907">
    <property type="entry name" value="Znf_RING_CS"/>
</dbReference>
<proteinExistence type="predicted"/>
<dbReference type="AlphaFoldDB" id="A0A8C8RIM0"/>
<dbReference type="InterPro" id="IPR003877">
    <property type="entry name" value="SPRY_dom"/>
</dbReference>
<dbReference type="FunFam" id="2.60.120.920:FF:000004">
    <property type="entry name" value="Butyrophilin subfamily 1 member A1"/>
    <property type="match status" value="1"/>
</dbReference>
<accession>A0A8C8RIM0</accession>
<dbReference type="Pfam" id="PF00643">
    <property type="entry name" value="zf-B_box"/>
    <property type="match status" value="1"/>
</dbReference>
<dbReference type="SMART" id="SM00184">
    <property type="entry name" value="RING"/>
    <property type="match status" value="1"/>
</dbReference>
<dbReference type="Pfam" id="PF13765">
    <property type="entry name" value="PRY"/>
    <property type="match status" value="1"/>
</dbReference>
<dbReference type="InterPro" id="IPR043136">
    <property type="entry name" value="B30.2/SPRY_sf"/>
</dbReference>
<dbReference type="GO" id="GO:0008270">
    <property type="term" value="F:zinc ion binding"/>
    <property type="evidence" value="ECO:0007669"/>
    <property type="project" value="UniProtKB-KW"/>
</dbReference>
<dbReference type="PROSITE" id="PS50089">
    <property type="entry name" value="ZF_RING_2"/>
    <property type="match status" value="1"/>
</dbReference>